<evidence type="ECO:0000313" key="3">
    <source>
        <dbReference type="Proteomes" id="UP000011648"/>
    </source>
</evidence>
<dbReference type="CDD" id="cd00085">
    <property type="entry name" value="HNHc"/>
    <property type="match status" value="1"/>
</dbReference>
<dbReference type="Proteomes" id="UP000011648">
    <property type="component" value="Unassembled WGS sequence"/>
</dbReference>
<comment type="caution">
    <text evidence="2">The sequence shown here is derived from an EMBL/GenBank/DDBJ whole genome shotgun (WGS) entry which is preliminary data.</text>
</comment>
<keyword evidence="3" id="KW-1185">Reference proteome</keyword>
<name>M0AFA0_9EURY</name>
<dbReference type="STRING" id="1230458.C484_00865"/>
<dbReference type="PATRIC" id="fig|1230458.4.peg.159"/>
<evidence type="ECO:0000313" key="2">
    <source>
        <dbReference type="EMBL" id="ELY96532.1"/>
    </source>
</evidence>
<dbReference type="InterPro" id="IPR003615">
    <property type="entry name" value="HNH_nuc"/>
</dbReference>
<dbReference type="GO" id="GO:0004519">
    <property type="term" value="F:endonuclease activity"/>
    <property type="evidence" value="ECO:0007669"/>
    <property type="project" value="UniProtKB-KW"/>
</dbReference>
<protein>
    <submittedName>
        <fullName evidence="2">HNH-type endonuclease</fullName>
    </submittedName>
</protein>
<sequence>MEGIIVHHIDGNRENNAIDNLIPVCKSCHGKIHAGAEGYGEWFEQLAESAKIHAGGRVREQQRKTLSLPDSLVDEAELAFDALNLRWRQEGNDPLEKHPDFYEQLLRNALDELGDVQERDLDELADELDLTDGRGLD</sequence>
<proteinExistence type="predicted"/>
<keyword evidence="2" id="KW-0378">Hydrolase</keyword>
<dbReference type="Pfam" id="PF13392">
    <property type="entry name" value="HNH_3"/>
    <property type="match status" value="1"/>
</dbReference>
<dbReference type="EMBL" id="AOIL01000007">
    <property type="protein sequence ID" value="ELY96532.1"/>
    <property type="molecule type" value="Genomic_DNA"/>
</dbReference>
<evidence type="ECO:0000259" key="1">
    <source>
        <dbReference type="Pfam" id="PF13392"/>
    </source>
</evidence>
<feature type="domain" description="HNH nuclease" evidence="1">
    <location>
        <begin position="2"/>
        <end position="27"/>
    </location>
</feature>
<accession>M0AFA0</accession>
<keyword evidence="2" id="KW-0540">Nuclease</keyword>
<reference evidence="2 3" key="1">
    <citation type="journal article" date="2014" name="PLoS Genet.">
        <title>Phylogenetically driven sequencing of extremely halophilic archaea reveals strategies for static and dynamic osmo-response.</title>
        <authorList>
            <person name="Becker E.A."/>
            <person name="Seitzer P.M."/>
            <person name="Tritt A."/>
            <person name="Larsen D."/>
            <person name="Krusor M."/>
            <person name="Yao A.I."/>
            <person name="Wu D."/>
            <person name="Madern D."/>
            <person name="Eisen J.A."/>
            <person name="Darling A.E."/>
            <person name="Facciotti M.T."/>
        </authorList>
    </citation>
    <scope>NUCLEOTIDE SEQUENCE [LARGE SCALE GENOMIC DNA]</scope>
    <source>
        <strain evidence="2 3">DSM 12281</strain>
    </source>
</reference>
<dbReference type="AlphaFoldDB" id="M0AFA0"/>
<gene>
    <name evidence="2" type="ORF">C484_00865</name>
</gene>
<keyword evidence="2" id="KW-0255">Endonuclease</keyword>
<organism evidence="2 3">
    <name type="scientific">Natrialba taiwanensis DSM 12281</name>
    <dbReference type="NCBI Taxonomy" id="1230458"/>
    <lineage>
        <taxon>Archaea</taxon>
        <taxon>Methanobacteriati</taxon>
        <taxon>Methanobacteriota</taxon>
        <taxon>Stenosarchaea group</taxon>
        <taxon>Halobacteria</taxon>
        <taxon>Halobacteriales</taxon>
        <taxon>Natrialbaceae</taxon>
        <taxon>Natrialba</taxon>
    </lineage>
</organism>